<dbReference type="Proteomes" id="UP000178747">
    <property type="component" value="Unassembled WGS sequence"/>
</dbReference>
<keyword evidence="9" id="KW-0315">Glutamine amidotransferase</keyword>
<feature type="binding site" evidence="10">
    <location>
        <begin position="220"/>
        <end position="226"/>
    </location>
    <ligand>
        <name>ATP</name>
        <dbReference type="ChEBI" id="CHEBI:30616"/>
    </ligand>
</feature>
<gene>
    <name evidence="12" type="ORF">A3J62_02700</name>
</gene>
<dbReference type="GO" id="GO:0005524">
    <property type="term" value="F:ATP binding"/>
    <property type="evidence" value="ECO:0007669"/>
    <property type="project" value="UniProtKB-UniRule"/>
</dbReference>
<dbReference type="Gene3D" id="3.40.50.620">
    <property type="entry name" value="HUPs"/>
    <property type="match status" value="1"/>
</dbReference>
<dbReference type="Pfam" id="PF02540">
    <property type="entry name" value="NAD_synthase"/>
    <property type="match status" value="1"/>
</dbReference>
<feature type="non-terminal residue" evidence="12">
    <location>
        <position position="403"/>
    </location>
</feature>
<protein>
    <recommendedName>
        <fullName evidence="3">GMP synthase (glutamine-hydrolyzing)</fullName>
        <ecNumber evidence="3">6.3.5.2</ecNumber>
    </recommendedName>
</protein>
<name>A0A1G1Y6H3_9BACT</name>
<evidence type="ECO:0000256" key="4">
    <source>
        <dbReference type="ARBA" id="ARBA00022598"/>
    </source>
</evidence>
<dbReference type="PANTHER" id="PTHR11922:SF2">
    <property type="entry name" value="GMP SYNTHASE [GLUTAMINE-HYDROLYZING]"/>
    <property type="match status" value="1"/>
</dbReference>
<dbReference type="PROSITE" id="PS51273">
    <property type="entry name" value="GATASE_TYPE_1"/>
    <property type="match status" value="1"/>
</dbReference>
<dbReference type="InterPro" id="IPR017926">
    <property type="entry name" value="GATASE"/>
</dbReference>
<dbReference type="CDD" id="cd01742">
    <property type="entry name" value="GATase1_GMP_Synthase"/>
    <property type="match status" value="1"/>
</dbReference>
<reference evidence="12 13" key="1">
    <citation type="journal article" date="2016" name="Nat. Commun.">
        <title>Thousands of microbial genomes shed light on interconnected biogeochemical processes in an aquifer system.</title>
        <authorList>
            <person name="Anantharaman K."/>
            <person name="Brown C.T."/>
            <person name="Hug L.A."/>
            <person name="Sharon I."/>
            <person name="Castelle C.J."/>
            <person name="Probst A.J."/>
            <person name="Thomas B.C."/>
            <person name="Singh A."/>
            <person name="Wilkins M.J."/>
            <person name="Karaoz U."/>
            <person name="Brodie E.L."/>
            <person name="Williams K.H."/>
            <person name="Hubbard S.S."/>
            <person name="Banfield J.F."/>
        </authorList>
    </citation>
    <scope>NUCLEOTIDE SEQUENCE [LARGE SCALE GENOMIC DNA]</scope>
</reference>
<evidence type="ECO:0000256" key="8">
    <source>
        <dbReference type="ARBA" id="ARBA00022840"/>
    </source>
</evidence>
<evidence type="ECO:0000256" key="3">
    <source>
        <dbReference type="ARBA" id="ARBA00012746"/>
    </source>
</evidence>
<feature type="domain" description="GMPS ATP-PPase" evidence="11">
    <location>
        <begin position="193"/>
        <end position="389"/>
    </location>
</feature>
<dbReference type="InterPro" id="IPR029062">
    <property type="entry name" value="Class_I_gatase-like"/>
</dbReference>
<evidence type="ECO:0000313" key="13">
    <source>
        <dbReference type="Proteomes" id="UP000178747"/>
    </source>
</evidence>
<comment type="pathway">
    <text evidence="2">Purine metabolism; GMP biosynthesis; GMP from XMP (L-Gln route): step 1/1.</text>
</comment>
<dbReference type="EC" id="6.3.5.2" evidence="3"/>
<dbReference type="SUPFAM" id="SSF52317">
    <property type="entry name" value="Class I glutamine amidotransferase-like"/>
    <property type="match status" value="1"/>
</dbReference>
<dbReference type="CDD" id="cd01997">
    <property type="entry name" value="GMP_synthase_C"/>
    <property type="match status" value="1"/>
</dbReference>
<dbReference type="GO" id="GO:0003921">
    <property type="term" value="F:GMP synthase activity"/>
    <property type="evidence" value="ECO:0007669"/>
    <property type="project" value="InterPro"/>
</dbReference>
<dbReference type="NCBIfam" id="NF000848">
    <property type="entry name" value="PRK00074.1"/>
    <property type="match status" value="1"/>
</dbReference>
<dbReference type="PRINTS" id="PR00099">
    <property type="entry name" value="CPSGATASE"/>
</dbReference>
<organism evidence="12 13">
    <name type="scientific">Candidatus Buchananbacteria bacterium RIFCSPHIGHO2_02_FULL_38_8</name>
    <dbReference type="NCBI Taxonomy" id="1797538"/>
    <lineage>
        <taxon>Bacteria</taxon>
        <taxon>Candidatus Buchananiibacteriota</taxon>
    </lineage>
</organism>
<evidence type="ECO:0000256" key="10">
    <source>
        <dbReference type="PROSITE-ProRule" id="PRU00886"/>
    </source>
</evidence>
<dbReference type="AlphaFoldDB" id="A0A1G1Y6H3"/>
<sequence length="403" mass="44916">MKEQIAILDFGSQYTHLIARRIRQLGVLAKIYLPTVSTTKLQGARGLILSGGPQSVHDKTAIKYNSKIFNLGKPILGLCYGHQLIAQRFGGQVKPGKTKEYGFAEISITGSSRFFSGLGQKEKVWMSHGDAVVKLPKGFKVIGKTFDCPIAAMENEKQGIYGLQFHPEVAHTKHGLIILRNFIFKICNCQPDWSMDKYWSQIVKNVKKTVGSRNVFLLVSGGVDSTVCFAILEKILGKKRVFGLHIDNGFMRLGESIQVKKTLAKAGFDDLEVINASAKFLAAERSVVDPEKKREIIGRTFLKIKDEVMKQQKMNQKNWVLAQGTIYPDTIETGGTKHADKIKTHHNRVKEVLKLMRLGALVEPLAELYKDEVRAIGRKLGLPPSLINRHPFPGPGLAIRTLC</sequence>
<dbReference type="PROSITE" id="PS51553">
    <property type="entry name" value="GMPS_ATP_PPASE"/>
    <property type="match status" value="1"/>
</dbReference>
<evidence type="ECO:0000256" key="6">
    <source>
        <dbReference type="ARBA" id="ARBA00022749"/>
    </source>
</evidence>
<keyword evidence="5 10" id="KW-0547">Nucleotide-binding</keyword>
<comment type="function">
    <text evidence="1">Catalyzes the synthesis of GMP from XMP.</text>
</comment>
<comment type="caution">
    <text evidence="12">The sequence shown here is derived from an EMBL/GenBank/DDBJ whole genome shotgun (WGS) entry which is preliminary data.</text>
</comment>
<dbReference type="Gene3D" id="3.40.50.880">
    <property type="match status" value="1"/>
</dbReference>
<dbReference type="Pfam" id="PF00117">
    <property type="entry name" value="GATase"/>
    <property type="match status" value="1"/>
</dbReference>
<dbReference type="EMBL" id="MHIH01000007">
    <property type="protein sequence ID" value="OGY47908.1"/>
    <property type="molecule type" value="Genomic_DNA"/>
</dbReference>
<evidence type="ECO:0000256" key="2">
    <source>
        <dbReference type="ARBA" id="ARBA00005153"/>
    </source>
</evidence>
<dbReference type="InterPro" id="IPR025777">
    <property type="entry name" value="GMPS_ATP_PPase_dom"/>
</dbReference>
<keyword evidence="8 10" id="KW-0067">ATP-binding</keyword>
<dbReference type="InterPro" id="IPR004739">
    <property type="entry name" value="GMP_synth_GATase"/>
</dbReference>
<evidence type="ECO:0000256" key="7">
    <source>
        <dbReference type="ARBA" id="ARBA00022755"/>
    </source>
</evidence>
<dbReference type="PRINTS" id="PR00096">
    <property type="entry name" value="GATASE"/>
</dbReference>
<keyword evidence="7 10" id="KW-0658">Purine biosynthesis</keyword>
<dbReference type="SUPFAM" id="SSF52402">
    <property type="entry name" value="Adenine nucleotide alpha hydrolases-like"/>
    <property type="match status" value="1"/>
</dbReference>
<dbReference type="InterPro" id="IPR022310">
    <property type="entry name" value="NAD/GMP_synthase"/>
</dbReference>
<keyword evidence="6 10" id="KW-0332">GMP biosynthesis</keyword>
<dbReference type="PRINTS" id="PR00097">
    <property type="entry name" value="ANTSNTHASEII"/>
</dbReference>
<keyword evidence="4" id="KW-0436">Ligase</keyword>
<evidence type="ECO:0000313" key="12">
    <source>
        <dbReference type="EMBL" id="OGY47908.1"/>
    </source>
</evidence>
<dbReference type="GO" id="GO:0005829">
    <property type="term" value="C:cytosol"/>
    <property type="evidence" value="ECO:0007669"/>
    <property type="project" value="TreeGrafter"/>
</dbReference>
<dbReference type="InterPro" id="IPR014729">
    <property type="entry name" value="Rossmann-like_a/b/a_fold"/>
</dbReference>
<accession>A0A1G1Y6H3</accession>
<evidence type="ECO:0000259" key="11">
    <source>
        <dbReference type="PROSITE" id="PS51553"/>
    </source>
</evidence>
<evidence type="ECO:0000256" key="5">
    <source>
        <dbReference type="ARBA" id="ARBA00022741"/>
    </source>
</evidence>
<dbReference type="InterPro" id="IPR001674">
    <property type="entry name" value="GMP_synth_C"/>
</dbReference>
<dbReference type="NCBIfam" id="TIGR00888">
    <property type="entry name" value="guaA_Nterm"/>
    <property type="match status" value="1"/>
</dbReference>
<dbReference type="FunFam" id="3.40.50.880:FF:000001">
    <property type="entry name" value="GMP synthase [glutamine-hydrolyzing]"/>
    <property type="match status" value="1"/>
</dbReference>
<evidence type="ECO:0000256" key="9">
    <source>
        <dbReference type="ARBA" id="ARBA00022962"/>
    </source>
</evidence>
<proteinExistence type="predicted"/>
<evidence type="ECO:0000256" key="1">
    <source>
        <dbReference type="ARBA" id="ARBA00002332"/>
    </source>
</evidence>
<dbReference type="PANTHER" id="PTHR11922">
    <property type="entry name" value="GMP SYNTHASE-RELATED"/>
    <property type="match status" value="1"/>
</dbReference>